<dbReference type="EMBL" id="KB445816">
    <property type="protein sequence ID" value="EMD31681.1"/>
    <property type="molecule type" value="Genomic_DNA"/>
</dbReference>
<feature type="region of interest" description="Disordered" evidence="1">
    <location>
        <begin position="1"/>
        <end position="30"/>
    </location>
</feature>
<evidence type="ECO:0000256" key="1">
    <source>
        <dbReference type="SAM" id="MobiDB-lite"/>
    </source>
</evidence>
<dbReference type="Proteomes" id="UP000016930">
    <property type="component" value="Unassembled WGS sequence"/>
</dbReference>
<proteinExistence type="predicted"/>
<dbReference type="AlphaFoldDB" id="M2QYS0"/>
<evidence type="ECO:0000313" key="2">
    <source>
        <dbReference type="EMBL" id="EMD31681.1"/>
    </source>
</evidence>
<sequence>MSGRPSSYSSLVGSPGKGTTKCSPHPMIPPVTRARDSCTKAYPDFRTFRGFRQPRKQFKLISYSRGLELDAIHVAGQDIVEQDSMIEQKILAAHTCDPISVRKRDSNGFSALHLAAGLYDLRTVNALLALPRDAGLCDDLQARDNADGLTPLKVCEHEM</sequence>
<name>M2QYS0_CERS8</name>
<reference evidence="2 3" key="1">
    <citation type="journal article" date="2012" name="Proc. Natl. Acad. Sci. U.S.A.">
        <title>Comparative genomics of Ceriporiopsis subvermispora and Phanerochaete chrysosporium provide insight into selective ligninolysis.</title>
        <authorList>
            <person name="Fernandez-Fueyo E."/>
            <person name="Ruiz-Duenas F.J."/>
            <person name="Ferreira P."/>
            <person name="Floudas D."/>
            <person name="Hibbett D.S."/>
            <person name="Canessa P."/>
            <person name="Larrondo L.F."/>
            <person name="James T.Y."/>
            <person name="Seelenfreund D."/>
            <person name="Lobos S."/>
            <person name="Polanco R."/>
            <person name="Tello M."/>
            <person name="Honda Y."/>
            <person name="Watanabe T."/>
            <person name="Watanabe T."/>
            <person name="Ryu J.S."/>
            <person name="Kubicek C.P."/>
            <person name="Schmoll M."/>
            <person name="Gaskell J."/>
            <person name="Hammel K.E."/>
            <person name="St John F.J."/>
            <person name="Vanden Wymelenberg A."/>
            <person name="Sabat G."/>
            <person name="Splinter BonDurant S."/>
            <person name="Syed K."/>
            <person name="Yadav J.S."/>
            <person name="Doddapaneni H."/>
            <person name="Subramanian V."/>
            <person name="Lavin J.L."/>
            <person name="Oguiza J.A."/>
            <person name="Perez G."/>
            <person name="Pisabarro A.G."/>
            <person name="Ramirez L."/>
            <person name="Santoyo F."/>
            <person name="Master E."/>
            <person name="Coutinho P.M."/>
            <person name="Henrissat B."/>
            <person name="Lombard V."/>
            <person name="Magnuson J.K."/>
            <person name="Kuees U."/>
            <person name="Hori C."/>
            <person name="Igarashi K."/>
            <person name="Samejima M."/>
            <person name="Held B.W."/>
            <person name="Barry K.W."/>
            <person name="LaButti K.M."/>
            <person name="Lapidus A."/>
            <person name="Lindquist E.A."/>
            <person name="Lucas S.M."/>
            <person name="Riley R."/>
            <person name="Salamov A.A."/>
            <person name="Hoffmeister D."/>
            <person name="Schwenk D."/>
            <person name="Hadar Y."/>
            <person name="Yarden O."/>
            <person name="de Vries R.P."/>
            <person name="Wiebenga A."/>
            <person name="Stenlid J."/>
            <person name="Eastwood D."/>
            <person name="Grigoriev I.V."/>
            <person name="Berka R.M."/>
            <person name="Blanchette R.A."/>
            <person name="Kersten P."/>
            <person name="Martinez A.T."/>
            <person name="Vicuna R."/>
            <person name="Cullen D."/>
        </authorList>
    </citation>
    <scope>NUCLEOTIDE SEQUENCE [LARGE SCALE GENOMIC DNA]</scope>
    <source>
        <strain evidence="2 3">B</strain>
    </source>
</reference>
<accession>M2QYS0</accession>
<dbReference type="Gene3D" id="1.25.40.20">
    <property type="entry name" value="Ankyrin repeat-containing domain"/>
    <property type="match status" value="1"/>
</dbReference>
<organism evidence="2 3">
    <name type="scientific">Ceriporiopsis subvermispora (strain B)</name>
    <name type="common">White-rot fungus</name>
    <name type="synonym">Gelatoporia subvermispora</name>
    <dbReference type="NCBI Taxonomy" id="914234"/>
    <lineage>
        <taxon>Eukaryota</taxon>
        <taxon>Fungi</taxon>
        <taxon>Dikarya</taxon>
        <taxon>Basidiomycota</taxon>
        <taxon>Agaricomycotina</taxon>
        <taxon>Agaricomycetes</taxon>
        <taxon>Polyporales</taxon>
        <taxon>Gelatoporiaceae</taxon>
        <taxon>Gelatoporia</taxon>
    </lineage>
</organism>
<dbReference type="SUPFAM" id="SSF48403">
    <property type="entry name" value="Ankyrin repeat"/>
    <property type="match status" value="1"/>
</dbReference>
<dbReference type="STRING" id="914234.M2QYS0"/>
<dbReference type="InterPro" id="IPR036770">
    <property type="entry name" value="Ankyrin_rpt-contain_sf"/>
</dbReference>
<evidence type="ECO:0000313" key="3">
    <source>
        <dbReference type="Proteomes" id="UP000016930"/>
    </source>
</evidence>
<gene>
    <name evidence="2" type="ORF">CERSUDRAFT_88813</name>
</gene>
<protein>
    <submittedName>
        <fullName evidence="2">Uncharacterized protein</fullName>
    </submittedName>
</protein>
<dbReference type="HOGENOM" id="CLU_1660519_0_0_1"/>
<keyword evidence="3" id="KW-1185">Reference proteome</keyword>
<feature type="compositionally biased region" description="Polar residues" evidence="1">
    <location>
        <begin position="1"/>
        <end position="12"/>
    </location>
</feature>